<name>A0A1I4WMQ1_9HYPH</name>
<keyword evidence="2" id="KW-1185">Reference proteome</keyword>
<dbReference type="Proteomes" id="UP000233491">
    <property type="component" value="Unassembled WGS sequence"/>
</dbReference>
<sequence>MIVCHCNVLTVEDIQGAVDELLTEMPLRVITPGLVYRRLGTRGRCCGCFPLAIDIINAHIEKRLAADDLAERRQQIVEQQRAYRENMPTRRRIAAPA</sequence>
<reference evidence="1 2" key="1">
    <citation type="submission" date="2017-12" db="EMBL/GenBank/DDBJ databases">
        <title>Anaerobic carbon monoxide metabolism by Pleomorphomonas carboxyditropha sp. nov., a new mesophilic hydrogenogenic carboxidotroph.</title>
        <authorList>
            <person name="Esquivel-Elizondo S."/>
            <person name="Krajmalnik-Brown R."/>
        </authorList>
    </citation>
    <scope>NUCLEOTIDE SEQUENCE [LARGE SCALE GENOMIC DNA]</scope>
    <source>
        <strain evidence="1 2">R5-392</strain>
    </source>
</reference>
<dbReference type="RefSeq" id="WP_101291343.1">
    <property type="nucleotide sequence ID" value="NZ_FOUQ01000019.1"/>
</dbReference>
<proteinExistence type="predicted"/>
<comment type="caution">
    <text evidence="1">The sequence shown here is derived from an EMBL/GenBank/DDBJ whole genome shotgun (WGS) entry which is preliminary data.</text>
</comment>
<organism evidence="1 2">
    <name type="scientific">Pleomorphomonas diazotrophica</name>
    <dbReference type="NCBI Taxonomy" id="1166257"/>
    <lineage>
        <taxon>Bacteria</taxon>
        <taxon>Pseudomonadati</taxon>
        <taxon>Pseudomonadota</taxon>
        <taxon>Alphaproteobacteria</taxon>
        <taxon>Hyphomicrobiales</taxon>
        <taxon>Pleomorphomonadaceae</taxon>
        <taxon>Pleomorphomonas</taxon>
    </lineage>
</organism>
<dbReference type="EMBL" id="PJNW01000024">
    <property type="protein sequence ID" value="PKR87197.1"/>
    <property type="molecule type" value="Genomic_DNA"/>
</dbReference>
<evidence type="ECO:0000313" key="2">
    <source>
        <dbReference type="Proteomes" id="UP000233491"/>
    </source>
</evidence>
<evidence type="ECO:0000313" key="1">
    <source>
        <dbReference type="EMBL" id="PKR87197.1"/>
    </source>
</evidence>
<gene>
    <name evidence="1" type="ORF">CXZ10_21070</name>
</gene>
<accession>A0A1I4WMQ1</accession>
<dbReference type="Gene3D" id="1.10.10.1100">
    <property type="entry name" value="BFD-like [2Fe-2S]-binding domain"/>
    <property type="match status" value="1"/>
</dbReference>
<dbReference type="InterPro" id="IPR041854">
    <property type="entry name" value="BFD-like_2Fe2S-bd_dom_sf"/>
</dbReference>
<protein>
    <submittedName>
        <fullName evidence="1">(2Fe-2S)-binding protein</fullName>
    </submittedName>
</protein>
<dbReference type="OrthoDB" id="7428628at2"/>
<dbReference type="AlphaFoldDB" id="A0A1I4WMQ1"/>